<dbReference type="EMBL" id="CACVKT020010046">
    <property type="protein sequence ID" value="CAC5424556.1"/>
    <property type="molecule type" value="Genomic_DNA"/>
</dbReference>
<dbReference type="PROSITE" id="PS00062">
    <property type="entry name" value="ALDOKETO_REDUCTASE_2"/>
    <property type="match status" value="2"/>
</dbReference>
<dbReference type="Gene3D" id="3.20.20.100">
    <property type="entry name" value="NADP-dependent oxidoreductase domain"/>
    <property type="match status" value="2"/>
</dbReference>
<dbReference type="Proteomes" id="UP000507470">
    <property type="component" value="Unassembled WGS sequence"/>
</dbReference>
<sequence length="450" mass="51104">MNNEYSPCEQHTLNNGNNIPVVALGTSRILPSETIAVITTAVDIGYRHFDTSEFYKNKTQLGDGLRQVLLSGKLKREELFITAKLAPCYEAFGDIETSLKDFLSILQLEYVDLCLLHFPVQFKELEDVVEKGLSRSIGVSNFNQQQIKNIMQTCKIPPAVLQAFVSLAKFNYEYHRLTILQYTSAILYSYKECDILKDEVVLDLARKYNRTSAQILQSETVDVITTAASIGYRHFDTAEFYNNITQIGEGIRNVLLSGKVKRKDLFISAKLGPCYEQRGDIETSLRELLELLQLDYVDLCLLHFPVQFKEMEGAVNIGLTRSIGLSNFNQQQVENIIQKCTIPPAVLQTECHAHLQMTDLVKFCQDKEIFVTAFAPLGSPGIFTLKSKYGSNFNHLTNVENRNQPCDIYHESIVLDLAKQHERTPAGLFTCLKVSNTRLEYFHINIFDLI</sequence>
<evidence type="ECO:0000313" key="2">
    <source>
        <dbReference type="EMBL" id="CAC5424556.1"/>
    </source>
</evidence>
<dbReference type="GO" id="GO:0016491">
    <property type="term" value="F:oxidoreductase activity"/>
    <property type="evidence" value="ECO:0007669"/>
    <property type="project" value="InterPro"/>
</dbReference>
<reference evidence="2 3" key="1">
    <citation type="submission" date="2020-06" db="EMBL/GenBank/DDBJ databases">
        <authorList>
            <person name="Li R."/>
            <person name="Bekaert M."/>
        </authorList>
    </citation>
    <scope>NUCLEOTIDE SEQUENCE [LARGE SCALE GENOMIC DNA]</scope>
    <source>
        <strain evidence="3">wild</strain>
    </source>
</reference>
<accession>A0A6J8EY08</accession>
<dbReference type="SUPFAM" id="SSF51430">
    <property type="entry name" value="NAD(P)-linked oxidoreductase"/>
    <property type="match status" value="2"/>
</dbReference>
<dbReference type="InterPro" id="IPR023210">
    <property type="entry name" value="NADP_OxRdtase_dom"/>
</dbReference>
<dbReference type="InterPro" id="IPR018170">
    <property type="entry name" value="Aldo/ket_reductase_CS"/>
</dbReference>
<dbReference type="PRINTS" id="PR00069">
    <property type="entry name" value="ALDKETRDTASE"/>
</dbReference>
<organism evidence="2 3">
    <name type="scientific">Mytilus coruscus</name>
    <name type="common">Sea mussel</name>
    <dbReference type="NCBI Taxonomy" id="42192"/>
    <lineage>
        <taxon>Eukaryota</taxon>
        <taxon>Metazoa</taxon>
        <taxon>Spiralia</taxon>
        <taxon>Lophotrochozoa</taxon>
        <taxon>Mollusca</taxon>
        <taxon>Bivalvia</taxon>
        <taxon>Autobranchia</taxon>
        <taxon>Pteriomorphia</taxon>
        <taxon>Mytilida</taxon>
        <taxon>Mytiloidea</taxon>
        <taxon>Mytilidae</taxon>
        <taxon>Mytilinae</taxon>
        <taxon>Mytilus</taxon>
    </lineage>
</organism>
<feature type="domain" description="NADP-dependent oxidoreductase" evidence="1">
    <location>
        <begin position="211"/>
        <end position="426"/>
    </location>
</feature>
<dbReference type="AlphaFoldDB" id="A0A6J8EY08"/>
<dbReference type="InterPro" id="IPR020471">
    <property type="entry name" value="AKR"/>
</dbReference>
<dbReference type="PANTHER" id="PTHR11732">
    <property type="entry name" value="ALDO/KETO REDUCTASE"/>
    <property type="match status" value="1"/>
</dbReference>
<feature type="domain" description="NADP-dependent oxidoreductase" evidence="1">
    <location>
        <begin position="26"/>
        <end position="168"/>
    </location>
</feature>
<keyword evidence="3" id="KW-1185">Reference proteome</keyword>
<dbReference type="InterPro" id="IPR036812">
    <property type="entry name" value="NAD(P)_OxRdtase_dom_sf"/>
</dbReference>
<name>A0A6J8EY08_MYTCO</name>
<evidence type="ECO:0000259" key="1">
    <source>
        <dbReference type="Pfam" id="PF00248"/>
    </source>
</evidence>
<gene>
    <name evidence="2" type="ORF">MCOR_56450</name>
</gene>
<dbReference type="CDD" id="cd19071">
    <property type="entry name" value="AKR_AKR1-5-like"/>
    <property type="match status" value="2"/>
</dbReference>
<protein>
    <recommendedName>
        <fullName evidence="1">NADP-dependent oxidoreductase domain-containing protein</fullName>
    </recommendedName>
</protein>
<dbReference type="Pfam" id="PF00248">
    <property type="entry name" value="Aldo_ket_red"/>
    <property type="match status" value="2"/>
</dbReference>
<dbReference type="OrthoDB" id="416253at2759"/>
<evidence type="ECO:0000313" key="3">
    <source>
        <dbReference type="Proteomes" id="UP000507470"/>
    </source>
</evidence>
<proteinExistence type="predicted"/>